<dbReference type="EMBL" id="LAZR01046390">
    <property type="protein sequence ID" value="KKK96638.1"/>
    <property type="molecule type" value="Genomic_DNA"/>
</dbReference>
<accession>A0A0F8ZS44</accession>
<comment type="caution">
    <text evidence="2">The sequence shown here is derived from an EMBL/GenBank/DDBJ whole genome shotgun (WGS) entry which is preliminary data.</text>
</comment>
<feature type="region of interest" description="Disordered" evidence="1">
    <location>
        <begin position="79"/>
        <end position="105"/>
    </location>
</feature>
<proteinExistence type="predicted"/>
<protein>
    <submittedName>
        <fullName evidence="2">Uncharacterized protein</fullName>
    </submittedName>
</protein>
<evidence type="ECO:0000313" key="2">
    <source>
        <dbReference type="EMBL" id="KKK96638.1"/>
    </source>
</evidence>
<sequence>MAETVENVIEELTEATKSGQCVWREIVGTYGTVYHGVDFLLHNLPDELSLSFFTGTHPIGRYRGGQVLVNLRDAVQDTERATQTVEPRPLADPTELLQVWNQGEK</sequence>
<name>A0A0F8ZS44_9ZZZZ</name>
<dbReference type="AlphaFoldDB" id="A0A0F8ZS44"/>
<evidence type="ECO:0000256" key="1">
    <source>
        <dbReference type="SAM" id="MobiDB-lite"/>
    </source>
</evidence>
<reference evidence="2" key="1">
    <citation type="journal article" date="2015" name="Nature">
        <title>Complex archaea that bridge the gap between prokaryotes and eukaryotes.</title>
        <authorList>
            <person name="Spang A."/>
            <person name="Saw J.H."/>
            <person name="Jorgensen S.L."/>
            <person name="Zaremba-Niedzwiedzka K."/>
            <person name="Martijn J."/>
            <person name="Lind A.E."/>
            <person name="van Eijk R."/>
            <person name="Schleper C."/>
            <person name="Guy L."/>
            <person name="Ettema T.J."/>
        </authorList>
    </citation>
    <scope>NUCLEOTIDE SEQUENCE</scope>
</reference>
<gene>
    <name evidence="2" type="ORF">LCGC14_2660740</name>
</gene>
<organism evidence="2">
    <name type="scientific">marine sediment metagenome</name>
    <dbReference type="NCBI Taxonomy" id="412755"/>
    <lineage>
        <taxon>unclassified sequences</taxon>
        <taxon>metagenomes</taxon>
        <taxon>ecological metagenomes</taxon>
    </lineage>
</organism>